<dbReference type="EMBL" id="DF977537">
    <property type="protein sequence ID" value="GAP92605.1"/>
    <property type="molecule type" value="Genomic_DNA"/>
</dbReference>
<dbReference type="AlphaFoldDB" id="A0A1W2TVE3"/>
<dbReference type="STRING" id="77044.A0A1W2TVE3"/>
<sequence>MRFTLLSLLPAALAGVLPRYHPPCATVVIETSHNHLGIGPTNNTILVPIGPMYRNKTALAEVSTLYIPFYDGVTCIPYESEDGQGSHGNPFSYGFPTILQNGENVVVGSLYCISAW</sequence>
<accession>A0A1W2TVE3</accession>
<name>A0A1W2TVE3_ROSNE</name>
<feature type="signal peptide" evidence="1">
    <location>
        <begin position="1"/>
        <end position="18"/>
    </location>
</feature>
<evidence type="ECO:0000313" key="3">
    <source>
        <dbReference type="Proteomes" id="UP000054516"/>
    </source>
</evidence>
<gene>
    <name evidence="2" type="ORF">SAMD00023353_9200170</name>
</gene>
<organism evidence="2">
    <name type="scientific">Rosellinia necatrix</name>
    <name type="common">White root-rot fungus</name>
    <dbReference type="NCBI Taxonomy" id="77044"/>
    <lineage>
        <taxon>Eukaryota</taxon>
        <taxon>Fungi</taxon>
        <taxon>Dikarya</taxon>
        <taxon>Ascomycota</taxon>
        <taxon>Pezizomycotina</taxon>
        <taxon>Sordariomycetes</taxon>
        <taxon>Xylariomycetidae</taxon>
        <taxon>Xylariales</taxon>
        <taxon>Xylariaceae</taxon>
        <taxon>Rosellinia</taxon>
    </lineage>
</organism>
<keyword evidence="3" id="KW-1185">Reference proteome</keyword>
<evidence type="ECO:0000256" key="1">
    <source>
        <dbReference type="SAM" id="SignalP"/>
    </source>
</evidence>
<feature type="chain" id="PRO_5010728975" evidence="1">
    <location>
        <begin position="19"/>
        <end position="116"/>
    </location>
</feature>
<dbReference type="Proteomes" id="UP000054516">
    <property type="component" value="Unassembled WGS sequence"/>
</dbReference>
<proteinExistence type="predicted"/>
<keyword evidence="1" id="KW-0732">Signal</keyword>
<dbReference type="OrthoDB" id="5143362at2759"/>
<dbReference type="OMA" id="YHPPCAT"/>
<reference evidence="2" key="1">
    <citation type="submission" date="2016-03" db="EMBL/GenBank/DDBJ databases">
        <title>Draft genome sequence of Rosellinia necatrix.</title>
        <authorList>
            <person name="Kanematsu S."/>
        </authorList>
    </citation>
    <scope>NUCLEOTIDE SEQUENCE [LARGE SCALE GENOMIC DNA]</scope>
    <source>
        <strain evidence="2">W97</strain>
    </source>
</reference>
<protein>
    <submittedName>
        <fullName evidence="2">Uncharacterized protein</fullName>
    </submittedName>
</protein>
<evidence type="ECO:0000313" key="2">
    <source>
        <dbReference type="EMBL" id="GAP92605.1"/>
    </source>
</evidence>